<dbReference type="GO" id="GO:0008270">
    <property type="term" value="F:zinc ion binding"/>
    <property type="evidence" value="ECO:0007669"/>
    <property type="project" value="UniProtKB-KW"/>
</dbReference>
<dbReference type="GO" id="GO:0003676">
    <property type="term" value="F:nucleic acid binding"/>
    <property type="evidence" value="ECO:0007669"/>
    <property type="project" value="InterPro"/>
</dbReference>
<keyword evidence="1" id="KW-0862">Zinc</keyword>
<gene>
    <name evidence="4" type="ORF">F511_29627</name>
</gene>
<keyword evidence="5" id="KW-1185">Reference proteome</keyword>
<dbReference type="Pfam" id="PF00098">
    <property type="entry name" value="zf-CCHC"/>
    <property type="match status" value="1"/>
</dbReference>
<proteinExistence type="predicted"/>
<reference evidence="4 5" key="1">
    <citation type="journal article" date="2015" name="Proc. Natl. Acad. Sci. U.S.A.">
        <title>The resurrection genome of Boea hygrometrica: A blueprint for survival of dehydration.</title>
        <authorList>
            <person name="Xiao L."/>
            <person name="Yang G."/>
            <person name="Zhang L."/>
            <person name="Yang X."/>
            <person name="Zhao S."/>
            <person name="Ji Z."/>
            <person name="Zhou Q."/>
            <person name="Hu M."/>
            <person name="Wang Y."/>
            <person name="Chen M."/>
            <person name="Xu Y."/>
            <person name="Jin H."/>
            <person name="Xiao X."/>
            <person name="Hu G."/>
            <person name="Bao F."/>
            <person name="Hu Y."/>
            <person name="Wan P."/>
            <person name="Li L."/>
            <person name="Deng X."/>
            <person name="Kuang T."/>
            <person name="Xiang C."/>
            <person name="Zhu J.K."/>
            <person name="Oliver M.J."/>
            <person name="He Y."/>
        </authorList>
    </citation>
    <scope>NUCLEOTIDE SEQUENCE [LARGE SCALE GENOMIC DNA]</scope>
    <source>
        <strain evidence="5">cv. XS01</strain>
    </source>
</reference>
<dbReference type="SMART" id="SM00343">
    <property type="entry name" value="ZnF_C2HC"/>
    <property type="match status" value="1"/>
</dbReference>
<feature type="domain" description="CCHC-type" evidence="3">
    <location>
        <begin position="20"/>
        <end position="34"/>
    </location>
</feature>
<dbReference type="PROSITE" id="PS50158">
    <property type="entry name" value="ZF_CCHC"/>
    <property type="match status" value="1"/>
</dbReference>
<dbReference type="EMBL" id="KQ996463">
    <property type="protein sequence ID" value="KZV44941.1"/>
    <property type="molecule type" value="Genomic_DNA"/>
</dbReference>
<keyword evidence="1" id="KW-0863">Zinc-finger</keyword>
<sequence>MTKCGGKHSSGQCIRVQGACNNCGQFGHFSRVCPLSGTQDTASPPQGRSGGSSRGMSAAAEIGGSQPRGSFLQPGPSLFVGSYQLHFSGPQRTSECHDKRTSGIGGVISADKRPIRSMKEISIPLLVFTRKPAKFMRTESPRRDGRNEFRWRRRRHDGGRRRARERGGDLRGESFQHNLVHLDDSLNAPIYRIFVGLNQVNGPRDIARRGLTNHCDSETHFGLNHRIMVKRLVKSPHDPLGIIDSACKKQLVMVSVHGPFSSNITISSTTIGKSRIARDSIAMHTFWRSNSDIACAISIGYPCTRASGESSTTKHRILHASGSHPIPPPDDPS</sequence>
<name>A0A2Z7CD00_9LAMI</name>
<evidence type="ECO:0000313" key="5">
    <source>
        <dbReference type="Proteomes" id="UP000250235"/>
    </source>
</evidence>
<accession>A0A2Z7CD00</accession>
<dbReference type="InterPro" id="IPR001878">
    <property type="entry name" value="Znf_CCHC"/>
</dbReference>
<evidence type="ECO:0000256" key="2">
    <source>
        <dbReference type="SAM" id="MobiDB-lite"/>
    </source>
</evidence>
<organism evidence="4 5">
    <name type="scientific">Dorcoceras hygrometricum</name>
    <dbReference type="NCBI Taxonomy" id="472368"/>
    <lineage>
        <taxon>Eukaryota</taxon>
        <taxon>Viridiplantae</taxon>
        <taxon>Streptophyta</taxon>
        <taxon>Embryophyta</taxon>
        <taxon>Tracheophyta</taxon>
        <taxon>Spermatophyta</taxon>
        <taxon>Magnoliopsida</taxon>
        <taxon>eudicotyledons</taxon>
        <taxon>Gunneridae</taxon>
        <taxon>Pentapetalae</taxon>
        <taxon>asterids</taxon>
        <taxon>lamiids</taxon>
        <taxon>Lamiales</taxon>
        <taxon>Gesneriaceae</taxon>
        <taxon>Didymocarpoideae</taxon>
        <taxon>Trichosporeae</taxon>
        <taxon>Loxocarpinae</taxon>
        <taxon>Dorcoceras</taxon>
    </lineage>
</organism>
<feature type="region of interest" description="Disordered" evidence="2">
    <location>
        <begin position="37"/>
        <end position="74"/>
    </location>
</feature>
<dbReference type="AlphaFoldDB" id="A0A2Z7CD00"/>
<evidence type="ECO:0000256" key="1">
    <source>
        <dbReference type="PROSITE-ProRule" id="PRU00047"/>
    </source>
</evidence>
<keyword evidence="1" id="KW-0479">Metal-binding</keyword>
<feature type="region of interest" description="Disordered" evidence="2">
    <location>
        <begin position="312"/>
        <end position="333"/>
    </location>
</feature>
<evidence type="ECO:0000259" key="3">
    <source>
        <dbReference type="PROSITE" id="PS50158"/>
    </source>
</evidence>
<dbReference type="Gene3D" id="4.10.60.10">
    <property type="entry name" value="Zinc finger, CCHC-type"/>
    <property type="match status" value="1"/>
</dbReference>
<protein>
    <recommendedName>
        <fullName evidence="3">CCHC-type domain-containing protein</fullName>
    </recommendedName>
</protein>
<evidence type="ECO:0000313" key="4">
    <source>
        <dbReference type="EMBL" id="KZV44941.1"/>
    </source>
</evidence>
<dbReference type="Proteomes" id="UP000250235">
    <property type="component" value="Unassembled WGS sequence"/>
</dbReference>